<dbReference type="AlphaFoldDB" id="A0A5C5XJE3"/>
<name>A0A5C5XJE3_9PLAN</name>
<proteinExistence type="predicted"/>
<sequence>MTYVTCNHSLKMCHRKRTWERYACSLKLCLLFVLIIVSGCATHADKATALRSSFYSGNISAALAQTDPAKNKKSHDADVVSLDRAILQLTAGNAAEAEQTLRVVRDRFDKLEQRSYADKAKALLTDDRQLNYAGEEYERILIRVMLALSNLMHSGGDVPAYALQITSKQQEFLQASKQVKENPNQQPIDYTPLTKQLAIGSYLRAAVLESSPLDYDDVSRCRVQVANWQPDFRDAKIDLARAETGRHSSPGHGVVYVISLVGEGPYKEEAVEAPTTVSLLIADRILSAIGKYELPPTVAPVRVPRVVRPHQTLDSIEVSDGQGPLGSTTTIMHVSNLAIEQNRLEKDQIIARAVARRIAKKGAVYAMKDGLNVEKSPELDLLFTVAGVAWEATERADTRCWSLLPDRIQVLRLELPAGPQVLKLTPKKLPGVNGVPVAVDVNVENGRTSFVLGSFPTDRAIGEVQVKTYH</sequence>
<accession>A0A5C5XJE3</accession>
<dbReference type="Proteomes" id="UP000316095">
    <property type="component" value="Unassembled WGS sequence"/>
</dbReference>
<keyword evidence="2" id="KW-1185">Reference proteome</keyword>
<organism evidence="1 2">
    <name type="scientific">Rubinisphaera italica</name>
    <dbReference type="NCBI Taxonomy" id="2527969"/>
    <lineage>
        <taxon>Bacteria</taxon>
        <taxon>Pseudomonadati</taxon>
        <taxon>Planctomycetota</taxon>
        <taxon>Planctomycetia</taxon>
        <taxon>Planctomycetales</taxon>
        <taxon>Planctomycetaceae</taxon>
        <taxon>Rubinisphaera</taxon>
    </lineage>
</organism>
<reference evidence="1 2" key="1">
    <citation type="submission" date="2019-02" db="EMBL/GenBank/DDBJ databases">
        <title>Deep-cultivation of Planctomycetes and their phenomic and genomic characterization uncovers novel biology.</title>
        <authorList>
            <person name="Wiegand S."/>
            <person name="Jogler M."/>
            <person name="Boedeker C."/>
            <person name="Pinto D."/>
            <person name="Vollmers J."/>
            <person name="Rivas-Marin E."/>
            <person name="Kohn T."/>
            <person name="Peeters S.H."/>
            <person name="Heuer A."/>
            <person name="Rast P."/>
            <person name="Oberbeckmann S."/>
            <person name="Bunk B."/>
            <person name="Jeske O."/>
            <person name="Meyerdierks A."/>
            <person name="Storesund J.E."/>
            <person name="Kallscheuer N."/>
            <person name="Luecker S."/>
            <person name="Lage O.M."/>
            <person name="Pohl T."/>
            <person name="Merkel B.J."/>
            <person name="Hornburger P."/>
            <person name="Mueller R.-W."/>
            <person name="Bruemmer F."/>
            <person name="Labrenz M."/>
            <person name="Spormann A.M."/>
            <person name="Op Den Camp H."/>
            <person name="Overmann J."/>
            <person name="Amann R."/>
            <person name="Jetten M.S.M."/>
            <person name="Mascher T."/>
            <person name="Medema M.H."/>
            <person name="Devos D.P."/>
            <person name="Kaster A.-K."/>
            <person name="Ovreas L."/>
            <person name="Rohde M."/>
            <person name="Galperin M.Y."/>
            <person name="Jogler C."/>
        </authorList>
    </citation>
    <scope>NUCLEOTIDE SEQUENCE [LARGE SCALE GENOMIC DNA]</scope>
    <source>
        <strain evidence="1 2">Pan54</strain>
    </source>
</reference>
<dbReference type="EMBL" id="SJPG01000001">
    <property type="protein sequence ID" value="TWT61902.1"/>
    <property type="molecule type" value="Genomic_DNA"/>
</dbReference>
<evidence type="ECO:0000313" key="2">
    <source>
        <dbReference type="Proteomes" id="UP000316095"/>
    </source>
</evidence>
<comment type="caution">
    <text evidence="1">The sequence shown here is derived from an EMBL/GenBank/DDBJ whole genome shotgun (WGS) entry which is preliminary data.</text>
</comment>
<dbReference type="RefSeq" id="WP_207310130.1">
    <property type="nucleotide sequence ID" value="NZ_SJPG01000001.1"/>
</dbReference>
<protein>
    <submittedName>
        <fullName evidence="1">Uncharacterized protein</fullName>
    </submittedName>
</protein>
<gene>
    <name evidence="1" type="ORF">Pan54_26390</name>
</gene>
<evidence type="ECO:0000313" key="1">
    <source>
        <dbReference type="EMBL" id="TWT61902.1"/>
    </source>
</evidence>